<gene>
    <name evidence="1" type="ORF">CNX65_06670</name>
</gene>
<accession>A0A290Z225</accession>
<evidence type="ECO:0000313" key="2">
    <source>
        <dbReference type="Proteomes" id="UP000218505"/>
    </source>
</evidence>
<dbReference type="RefSeq" id="WP_096491975.1">
    <property type="nucleotide sequence ID" value="NZ_CP023445.1"/>
</dbReference>
<dbReference type="PANTHER" id="PTHR43162">
    <property type="match status" value="1"/>
</dbReference>
<dbReference type="InterPro" id="IPR051604">
    <property type="entry name" value="Ergot_Alk_Oxidoreductase"/>
</dbReference>
<organism evidence="1 2">
    <name type="scientific">Actinosynnema pretiosum</name>
    <dbReference type="NCBI Taxonomy" id="42197"/>
    <lineage>
        <taxon>Bacteria</taxon>
        <taxon>Bacillati</taxon>
        <taxon>Actinomycetota</taxon>
        <taxon>Actinomycetes</taxon>
        <taxon>Pseudonocardiales</taxon>
        <taxon>Pseudonocardiaceae</taxon>
        <taxon>Actinosynnema</taxon>
    </lineage>
</organism>
<dbReference type="Proteomes" id="UP000218505">
    <property type="component" value="Chromosome"/>
</dbReference>
<dbReference type="Gene3D" id="3.40.50.720">
    <property type="entry name" value="NAD(P)-binding Rossmann-like Domain"/>
    <property type="match status" value="1"/>
</dbReference>
<reference evidence="1" key="1">
    <citation type="submission" date="2017-09" db="EMBL/GenBank/DDBJ databases">
        <title>Complete Genome Sequence of ansamitocin-producing Bacterium Actinosynnema pretiosum X47.</title>
        <authorList>
            <person name="Cao G."/>
            <person name="Zong G."/>
            <person name="Zhong C."/>
            <person name="Fu J."/>
        </authorList>
    </citation>
    <scope>NUCLEOTIDE SEQUENCE [LARGE SCALE GENOMIC DNA]</scope>
    <source>
        <strain evidence="1">X47</strain>
    </source>
</reference>
<dbReference type="PANTHER" id="PTHR43162:SF1">
    <property type="entry name" value="PRESTALK A DIFFERENTIATION PROTEIN A"/>
    <property type="match status" value="1"/>
</dbReference>
<dbReference type="Gene3D" id="3.90.25.10">
    <property type="entry name" value="UDP-galactose 4-epimerase, domain 1"/>
    <property type="match status" value="1"/>
</dbReference>
<proteinExistence type="predicted"/>
<evidence type="ECO:0000313" key="1">
    <source>
        <dbReference type="EMBL" id="ATE53003.1"/>
    </source>
</evidence>
<dbReference type="SUPFAM" id="SSF51735">
    <property type="entry name" value="NAD(P)-binding Rossmann-fold domains"/>
    <property type="match status" value="1"/>
</dbReference>
<dbReference type="AlphaFoldDB" id="A0A290Z225"/>
<dbReference type="KEGG" id="apre:CNX65_06670"/>
<protein>
    <submittedName>
        <fullName evidence="1">Ergot alkaloid biosynthesis protein</fullName>
    </submittedName>
</protein>
<sequence length="275" mass="28794">MSVVVIGASGTTGRALTALLEAGGTPFRRASRTPAPGATRFDWHDPSTHRGLLDGATAVYAVPPPTTGDPLPAVRPLLDLARRTGLPRLVLLGSLAVLPDAPGAAELEAEVRGTPGWSVLRPAGFMQNLTGAHPLAARVRERGELLSASGDGRVGWIDARDVAAAAHAALLADRTEAEHRLTGPRALSYPEVARIITERTGRAVEVVEVSAPELAGHFRAAGMPAPFADRLARYNAAIRDGGEGELTDGVTRLTGRAPRPFAGFVDDHRAEWATG</sequence>
<dbReference type="InterPro" id="IPR036291">
    <property type="entry name" value="NAD(P)-bd_dom_sf"/>
</dbReference>
<name>A0A290Z225_9PSEU</name>
<keyword evidence="2" id="KW-1185">Reference proteome</keyword>
<dbReference type="EMBL" id="CP023445">
    <property type="protein sequence ID" value="ATE53003.1"/>
    <property type="molecule type" value="Genomic_DNA"/>
</dbReference>